<proteinExistence type="predicted"/>
<evidence type="ECO:0000313" key="1">
    <source>
        <dbReference type="EMBL" id="MBC2889062.1"/>
    </source>
</evidence>
<organism evidence="1 2">
    <name type="scientific">Gordonibacter massiliensis</name>
    <name type="common">ex Traore et al. 2017</name>
    <dbReference type="NCBI Taxonomy" id="1841863"/>
    <lineage>
        <taxon>Bacteria</taxon>
        <taxon>Bacillati</taxon>
        <taxon>Actinomycetota</taxon>
        <taxon>Coriobacteriia</taxon>
        <taxon>Eggerthellales</taxon>
        <taxon>Eggerthellaceae</taxon>
        <taxon>Gordonibacter</taxon>
    </lineage>
</organism>
<dbReference type="Proteomes" id="UP000587396">
    <property type="component" value="Unassembled WGS sequence"/>
</dbReference>
<protein>
    <submittedName>
        <fullName evidence="1">Uncharacterized protein</fullName>
    </submittedName>
</protein>
<reference evidence="1 2" key="1">
    <citation type="submission" date="2020-08" db="EMBL/GenBank/DDBJ databases">
        <authorList>
            <person name="Liu C."/>
            <person name="Sun Q."/>
        </authorList>
    </citation>
    <scope>NUCLEOTIDE SEQUENCE [LARGE SCALE GENOMIC DNA]</scope>
    <source>
        <strain evidence="1 2">N22</strain>
    </source>
</reference>
<keyword evidence="2" id="KW-1185">Reference proteome</keyword>
<comment type="caution">
    <text evidence="1">The sequence shown here is derived from an EMBL/GenBank/DDBJ whole genome shotgun (WGS) entry which is preliminary data.</text>
</comment>
<sequence length="122" mass="13388">MCMHCSQMCDKCKPAERRAFVCGSCGKATILSRGDCLYALGYWKAAKPEGERASADEGARRFSCRHCGASLADAVREAVRPLPCRYSGIVCAYPCRRRDRPRGTADAPCRKQVLAKNPERAG</sequence>
<name>A0A842JA90_9ACTN</name>
<dbReference type="AlphaFoldDB" id="A0A842JA90"/>
<dbReference type="EMBL" id="JACMSE010000003">
    <property type="protein sequence ID" value="MBC2889062.1"/>
    <property type="molecule type" value="Genomic_DNA"/>
</dbReference>
<accession>A0A842JA90</accession>
<gene>
    <name evidence="1" type="ORF">H7313_06825</name>
</gene>
<dbReference type="RefSeq" id="WP_185904941.1">
    <property type="nucleotide sequence ID" value="NZ_JACMSE010000003.1"/>
</dbReference>
<evidence type="ECO:0000313" key="2">
    <source>
        <dbReference type="Proteomes" id="UP000587396"/>
    </source>
</evidence>